<dbReference type="RefSeq" id="WP_343764271.1">
    <property type="nucleotide sequence ID" value="NZ_BAAACG010000019.1"/>
</dbReference>
<keyword evidence="1" id="KW-0812">Transmembrane</keyword>
<accession>A0ABP3V3S0</accession>
<feature type="transmembrane region" description="Helical" evidence="1">
    <location>
        <begin position="264"/>
        <end position="289"/>
    </location>
</feature>
<dbReference type="InterPro" id="IPR050256">
    <property type="entry name" value="Glycosyltransferase_2"/>
</dbReference>
<dbReference type="SUPFAM" id="SSF53448">
    <property type="entry name" value="Nucleotide-diphospho-sugar transferases"/>
    <property type="match status" value="1"/>
</dbReference>
<feature type="domain" description="Glycosyltransferase 2-like" evidence="2">
    <location>
        <begin position="5"/>
        <end position="169"/>
    </location>
</feature>
<evidence type="ECO:0000313" key="3">
    <source>
        <dbReference type="EMBL" id="GAA0747795.1"/>
    </source>
</evidence>
<gene>
    <name evidence="3" type="ORF">GCM10008906_37310</name>
</gene>
<dbReference type="Proteomes" id="UP001501510">
    <property type="component" value="Unassembled WGS sequence"/>
</dbReference>
<dbReference type="InterPro" id="IPR029044">
    <property type="entry name" value="Nucleotide-diphossugar_trans"/>
</dbReference>
<dbReference type="InterPro" id="IPR001173">
    <property type="entry name" value="Glyco_trans_2-like"/>
</dbReference>
<keyword evidence="1" id="KW-1133">Transmembrane helix</keyword>
<proteinExistence type="predicted"/>
<dbReference type="Pfam" id="PF00535">
    <property type="entry name" value="Glycos_transf_2"/>
    <property type="match status" value="1"/>
</dbReference>
<dbReference type="EMBL" id="BAAACG010000019">
    <property type="protein sequence ID" value="GAA0747795.1"/>
    <property type="molecule type" value="Genomic_DNA"/>
</dbReference>
<reference evidence="4" key="1">
    <citation type="journal article" date="2019" name="Int. J. Syst. Evol. Microbiol.">
        <title>The Global Catalogue of Microorganisms (GCM) 10K type strain sequencing project: providing services to taxonomists for standard genome sequencing and annotation.</title>
        <authorList>
            <consortium name="The Broad Institute Genomics Platform"/>
            <consortium name="The Broad Institute Genome Sequencing Center for Infectious Disease"/>
            <person name="Wu L."/>
            <person name="Ma J."/>
        </authorList>
    </citation>
    <scope>NUCLEOTIDE SEQUENCE [LARGE SCALE GENOMIC DNA]</scope>
    <source>
        <strain evidence="4">JCM 1407</strain>
    </source>
</reference>
<organism evidence="3 4">
    <name type="scientific">Clostridium oceanicum</name>
    <dbReference type="NCBI Taxonomy" id="1543"/>
    <lineage>
        <taxon>Bacteria</taxon>
        <taxon>Bacillati</taxon>
        <taxon>Bacillota</taxon>
        <taxon>Clostridia</taxon>
        <taxon>Eubacteriales</taxon>
        <taxon>Clostridiaceae</taxon>
        <taxon>Clostridium</taxon>
    </lineage>
</organism>
<feature type="transmembrane region" description="Helical" evidence="1">
    <location>
        <begin position="231"/>
        <end position="252"/>
    </location>
</feature>
<name>A0ABP3V3S0_9CLOT</name>
<dbReference type="PANTHER" id="PTHR48090:SF8">
    <property type="entry name" value="GLYCOSYLTRANSFERASE CSBB-RELATED"/>
    <property type="match status" value="1"/>
</dbReference>
<keyword evidence="1" id="KW-0472">Membrane</keyword>
<dbReference type="PANTHER" id="PTHR48090">
    <property type="entry name" value="UNDECAPRENYL-PHOSPHATE 4-DEOXY-4-FORMAMIDO-L-ARABINOSE TRANSFERASE-RELATED"/>
    <property type="match status" value="1"/>
</dbReference>
<dbReference type="Gene3D" id="3.90.550.10">
    <property type="entry name" value="Spore Coat Polysaccharide Biosynthesis Protein SpsA, Chain A"/>
    <property type="match status" value="1"/>
</dbReference>
<evidence type="ECO:0000259" key="2">
    <source>
        <dbReference type="Pfam" id="PF00535"/>
    </source>
</evidence>
<dbReference type="CDD" id="cd04187">
    <property type="entry name" value="DPM1_like_bac"/>
    <property type="match status" value="1"/>
</dbReference>
<sequence>MKLLSIVVPCYNEEEVLNLFYEEIIKILHKITDINKEIIFVNDGSRDKTLEVIKKLELKDCEIKHISFSRNFGKESAILAGLDNCRGDYVVLMDADLQHPPSKVLEMYNIMIDKKCDMVTTRRISRKGESKIRSFFANLFYKLINSVSDVKMVPGSQDFRIMTRQVVNSILKLSEYNRFSKGIFNWIGYDTIYVELENVERAAGTTSWSFMGLFKYAIEGMVSFTTAPLKLATVFGSITSLGAFVYLIYLIIKTLLYGADISGFPTIVSLILVLGGIQLLAIGIIGEYLSKTYLECKNRPKYFIKDKKL</sequence>
<evidence type="ECO:0000256" key="1">
    <source>
        <dbReference type="SAM" id="Phobius"/>
    </source>
</evidence>
<protein>
    <submittedName>
        <fullName evidence="3">Glycosyltransferase family 2 protein</fullName>
    </submittedName>
</protein>
<keyword evidence="4" id="KW-1185">Reference proteome</keyword>
<evidence type="ECO:0000313" key="4">
    <source>
        <dbReference type="Proteomes" id="UP001501510"/>
    </source>
</evidence>
<comment type="caution">
    <text evidence="3">The sequence shown here is derived from an EMBL/GenBank/DDBJ whole genome shotgun (WGS) entry which is preliminary data.</text>
</comment>